<feature type="transmembrane region" description="Helical" evidence="7">
    <location>
        <begin position="98"/>
        <end position="116"/>
    </location>
</feature>
<keyword evidence="3" id="KW-1003">Cell membrane</keyword>
<feature type="transmembrane region" description="Helical" evidence="7">
    <location>
        <begin position="155"/>
        <end position="174"/>
    </location>
</feature>
<reference evidence="10" key="1">
    <citation type="journal article" date="2019" name="Int. J. Syst. Evol. Microbiol.">
        <title>The Global Catalogue of Microorganisms (GCM) 10K type strain sequencing project: providing services to taxonomists for standard genome sequencing and annotation.</title>
        <authorList>
            <consortium name="The Broad Institute Genomics Platform"/>
            <consortium name="The Broad Institute Genome Sequencing Center for Infectious Disease"/>
            <person name="Wu L."/>
            <person name="Ma J."/>
        </authorList>
    </citation>
    <scope>NUCLEOTIDE SEQUENCE [LARGE SCALE GENOMIC DNA]</scope>
    <source>
        <strain evidence="10">NBRC 100033</strain>
    </source>
</reference>
<evidence type="ECO:0000256" key="3">
    <source>
        <dbReference type="ARBA" id="ARBA00022475"/>
    </source>
</evidence>
<protein>
    <submittedName>
        <fullName evidence="9">Membrane protein</fullName>
    </submittedName>
</protein>
<comment type="similarity">
    <text evidence="2">Belongs to the UPF0126 family.</text>
</comment>
<feature type="transmembrane region" description="Helical" evidence="7">
    <location>
        <begin position="122"/>
        <end position="143"/>
    </location>
</feature>
<dbReference type="InterPro" id="IPR005115">
    <property type="entry name" value="Gly_transporter"/>
</dbReference>
<feature type="domain" description="Glycine transporter" evidence="8">
    <location>
        <begin position="98"/>
        <end position="170"/>
    </location>
</feature>
<comment type="caution">
    <text evidence="9">The sequence shown here is derived from an EMBL/GenBank/DDBJ whole genome shotgun (WGS) entry which is preliminary data.</text>
</comment>
<evidence type="ECO:0000259" key="8">
    <source>
        <dbReference type="Pfam" id="PF03458"/>
    </source>
</evidence>
<evidence type="ECO:0000313" key="9">
    <source>
        <dbReference type="EMBL" id="GLR62837.1"/>
    </source>
</evidence>
<feature type="domain" description="Glycine transporter" evidence="8">
    <location>
        <begin position="13"/>
        <end position="86"/>
    </location>
</feature>
<evidence type="ECO:0000313" key="10">
    <source>
        <dbReference type="Proteomes" id="UP001156682"/>
    </source>
</evidence>
<feature type="transmembrane region" description="Helical" evidence="7">
    <location>
        <begin position="6"/>
        <end position="29"/>
    </location>
</feature>
<organism evidence="9 10">
    <name type="scientific">Marinospirillum insulare</name>
    <dbReference type="NCBI Taxonomy" id="217169"/>
    <lineage>
        <taxon>Bacteria</taxon>
        <taxon>Pseudomonadati</taxon>
        <taxon>Pseudomonadota</taxon>
        <taxon>Gammaproteobacteria</taxon>
        <taxon>Oceanospirillales</taxon>
        <taxon>Oceanospirillaceae</taxon>
        <taxon>Marinospirillum</taxon>
    </lineage>
</organism>
<dbReference type="RefSeq" id="WP_027850385.1">
    <property type="nucleotide sequence ID" value="NZ_BSOR01000006.1"/>
</dbReference>
<proteinExistence type="inferred from homology"/>
<dbReference type="Proteomes" id="UP001156682">
    <property type="component" value="Unassembled WGS sequence"/>
</dbReference>
<evidence type="ECO:0000256" key="7">
    <source>
        <dbReference type="SAM" id="Phobius"/>
    </source>
</evidence>
<evidence type="ECO:0000256" key="5">
    <source>
        <dbReference type="ARBA" id="ARBA00022989"/>
    </source>
</evidence>
<comment type="subcellular location">
    <subcellularLocation>
        <location evidence="1">Cell membrane</location>
        <topology evidence="1">Multi-pass membrane protein</topology>
    </subcellularLocation>
</comment>
<dbReference type="PANTHER" id="PTHR30506:SF3">
    <property type="entry name" value="UPF0126 INNER MEMBRANE PROTEIN YADS-RELATED"/>
    <property type="match status" value="1"/>
</dbReference>
<keyword evidence="4 7" id="KW-0812">Transmembrane</keyword>
<evidence type="ECO:0000256" key="4">
    <source>
        <dbReference type="ARBA" id="ARBA00022692"/>
    </source>
</evidence>
<keyword evidence="5 7" id="KW-1133">Transmembrane helix</keyword>
<evidence type="ECO:0000256" key="6">
    <source>
        <dbReference type="ARBA" id="ARBA00023136"/>
    </source>
</evidence>
<dbReference type="PANTHER" id="PTHR30506">
    <property type="entry name" value="INNER MEMBRANE PROTEIN"/>
    <property type="match status" value="1"/>
</dbReference>
<dbReference type="Pfam" id="PF03458">
    <property type="entry name" value="Gly_transporter"/>
    <property type="match status" value="2"/>
</dbReference>
<dbReference type="EMBL" id="BSOR01000006">
    <property type="protein sequence ID" value="GLR62837.1"/>
    <property type="molecule type" value="Genomic_DNA"/>
</dbReference>
<evidence type="ECO:0000256" key="2">
    <source>
        <dbReference type="ARBA" id="ARBA00008193"/>
    </source>
</evidence>
<sequence>MIDFDLPLFIFSLDLFGTVVFALAGVLAAAERRLDLFGVIIVGTVTAIGGGTLRDLILGRLPVFWVQNNMYIWLTIFTSLIVFALARKIRFPHYAVQVADAIGLAVFTVIGAKVAISLGHSPLISVVTGVMTGVFGGILRDVLTAVKPMIFEKEIYATAVMAGAIVYVNLNWFLPASWETFNTLMAMSVVLSMRLAAIHWHLHLPVFLSIEDTQHSEEKDNS</sequence>
<feature type="transmembrane region" description="Helical" evidence="7">
    <location>
        <begin position="36"/>
        <end position="58"/>
    </location>
</feature>
<name>A0ABQ5ZTS7_9GAMM</name>
<feature type="transmembrane region" description="Helical" evidence="7">
    <location>
        <begin position="70"/>
        <end position="86"/>
    </location>
</feature>
<keyword evidence="6 7" id="KW-0472">Membrane</keyword>
<evidence type="ECO:0000256" key="1">
    <source>
        <dbReference type="ARBA" id="ARBA00004651"/>
    </source>
</evidence>
<keyword evidence="10" id="KW-1185">Reference proteome</keyword>
<accession>A0ABQ5ZTS7</accession>
<gene>
    <name evidence="9" type="ORF">GCM10007878_02720</name>
</gene>